<dbReference type="UniPathway" id="UPA00031">
    <property type="reaction ID" value="UER00009"/>
</dbReference>
<dbReference type="InterPro" id="IPR006063">
    <property type="entry name" value="HisA_bact_arch"/>
</dbReference>
<evidence type="ECO:0000256" key="8">
    <source>
        <dbReference type="ARBA" id="ARBA00022605"/>
    </source>
</evidence>
<dbReference type="Gene3D" id="3.20.20.70">
    <property type="entry name" value="Aldolase class I"/>
    <property type="match status" value="1"/>
</dbReference>
<evidence type="ECO:0000256" key="1">
    <source>
        <dbReference type="ARBA" id="ARBA00000901"/>
    </source>
</evidence>
<dbReference type="InterPro" id="IPR044524">
    <property type="entry name" value="Isoase_HisA-like"/>
</dbReference>
<accession>A0A3N1XVX7</accession>
<dbReference type="GO" id="GO:0005737">
    <property type="term" value="C:cytoplasm"/>
    <property type="evidence" value="ECO:0007669"/>
    <property type="project" value="UniProtKB-SubCell"/>
</dbReference>
<dbReference type="GO" id="GO:0000162">
    <property type="term" value="P:L-tryptophan biosynthetic process"/>
    <property type="evidence" value="ECO:0007669"/>
    <property type="project" value="TreeGrafter"/>
</dbReference>
<evidence type="ECO:0000256" key="14">
    <source>
        <dbReference type="RuleBase" id="RU003658"/>
    </source>
</evidence>
<name>A0A3N1XVX7_9FIRM</name>
<feature type="active site" description="Proton donor" evidence="12">
    <location>
        <position position="130"/>
    </location>
</feature>
<dbReference type="CDD" id="cd04732">
    <property type="entry name" value="HisA"/>
    <property type="match status" value="1"/>
</dbReference>
<evidence type="ECO:0000256" key="11">
    <source>
        <dbReference type="ARBA" id="ARBA00030547"/>
    </source>
</evidence>
<dbReference type="GO" id="GO:0003949">
    <property type="term" value="F:1-(5-phosphoribosyl)-5-[(5-phosphoribosylamino)methylideneamino]imidazole-4-carboxamide isomerase activity"/>
    <property type="evidence" value="ECO:0007669"/>
    <property type="project" value="UniProtKB-UniRule"/>
</dbReference>
<keyword evidence="9 12" id="KW-0368">Histidine biosynthesis</keyword>
<gene>
    <name evidence="12" type="primary">hisA</name>
    <name evidence="15" type="ORF">EDD66_103268</name>
</gene>
<evidence type="ECO:0000313" key="15">
    <source>
        <dbReference type="EMBL" id="ROR29332.1"/>
    </source>
</evidence>
<keyword evidence="16" id="KW-1185">Reference proteome</keyword>
<organism evidence="15 16">
    <name type="scientific">Mobilisporobacter senegalensis</name>
    <dbReference type="NCBI Taxonomy" id="1329262"/>
    <lineage>
        <taxon>Bacteria</taxon>
        <taxon>Bacillati</taxon>
        <taxon>Bacillota</taxon>
        <taxon>Clostridia</taxon>
        <taxon>Lachnospirales</taxon>
        <taxon>Lachnospiraceae</taxon>
        <taxon>Mobilisporobacter</taxon>
    </lineage>
</organism>
<dbReference type="RefSeq" id="WP_123608772.1">
    <property type="nucleotide sequence ID" value="NZ_RJVG01000003.1"/>
</dbReference>
<keyword evidence="8 12" id="KW-0028">Amino-acid biosynthesis</keyword>
<evidence type="ECO:0000256" key="13">
    <source>
        <dbReference type="RuleBase" id="RU003657"/>
    </source>
</evidence>
<evidence type="ECO:0000256" key="3">
    <source>
        <dbReference type="ARBA" id="ARBA00005133"/>
    </source>
</evidence>
<dbReference type="PANTHER" id="PTHR43090:SF2">
    <property type="entry name" value="1-(5-PHOSPHORIBOSYL)-5-[(5-PHOSPHORIBOSYLAMINO)METHYLIDENEAMINO] IMIDAZOLE-4-CARBOXAMIDE ISOMERASE"/>
    <property type="match status" value="1"/>
</dbReference>
<dbReference type="Proteomes" id="UP000273083">
    <property type="component" value="Unassembled WGS sequence"/>
</dbReference>
<evidence type="ECO:0000256" key="6">
    <source>
        <dbReference type="ARBA" id="ARBA00018464"/>
    </source>
</evidence>
<evidence type="ECO:0000256" key="2">
    <source>
        <dbReference type="ARBA" id="ARBA00004496"/>
    </source>
</evidence>
<dbReference type="InterPro" id="IPR006062">
    <property type="entry name" value="His_biosynth"/>
</dbReference>
<comment type="pathway">
    <text evidence="3 12 14">Amino-acid biosynthesis; L-histidine biosynthesis; L-histidine from 5-phospho-alpha-D-ribose 1-diphosphate: step 4/9.</text>
</comment>
<evidence type="ECO:0000256" key="5">
    <source>
        <dbReference type="ARBA" id="ARBA00012550"/>
    </source>
</evidence>
<dbReference type="HAMAP" id="MF_01014">
    <property type="entry name" value="HisA"/>
    <property type="match status" value="1"/>
</dbReference>
<reference evidence="15 16" key="1">
    <citation type="submission" date="2018-11" db="EMBL/GenBank/DDBJ databases">
        <title>Genomic Encyclopedia of Type Strains, Phase IV (KMG-IV): sequencing the most valuable type-strain genomes for metagenomic binning, comparative biology and taxonomic classification.</title>
        <authorList>
            <person name="Goeker M."/>
        </authorList>
    </citation>
    <scope>NUCLEOTIDE SEQUENCE [LARGE SCALE GENOMIC DNA]</scope>
    <source>
        <strain evidence="15 16">DSM 26537</strain>
    </source>
</reference>
<dbReference type="GO" id="GO:0000105">
    <property type="term" value="P:L-histidine biosynthetic process"/>
    <property type="evidence" value="ECO:0007669"/>
    <property type="project" value="UniProtKB-UniRule"/>
</dbReference>
<keyword evidence="10 12" id="KW-0413">Isomerase</keyword>
<evidence type="ECO:0000256" key="12">
    <source>
        <dbReference type="HAMAP-Rule" id="MF_01014"/>
    </source>
</evidence>
<evidence type="ECO:0000256" key="9">
    <source>
        <dbReference type="ARBA" id="ARBA00023102"/>
    </source>
</evidence>
<comment type="caution">
    <text evidence="15">The sequence shown here is derived from an EMBL/GenBank/DDBJ whole genome shotgun (WGS) entry which is preliminary data.</text>
</comment>
<comment type="subcellular location">
    <subcellularLocation>
        <location evidence="2 12 14">Cytoplasm</location>
    </subcellularLocation>
</comment>
<dbReference type="EC" id="5.3.1.16" evidence="5 12"/>
<dbReference type="EMBL" id="RJVG01000003">
    <property type="protein sequence ID" value="ROR29332.1"/>
    <property type="molecule type" value="Genomic_DNA"/>
</dbReference>
<dbReference type="SUPFAM" id="SSF51366">
    <property type="entry name" value="Ribulose-phoshate binding barrel"/>
    <property type="match status" value="1"/>
</dbReference>
<dbReference type="InterPro" id="IPR023016">
    <property type="entry name" value="HisA/PriA"/>
</dbReference>
<keyword evidence="7 12" id="KW-0963">Cytoplasm</keyword>
<dbReference type="OrthoDB" id="9807749at2"/>
<evidence type="ECO:0000256" key="10">
    <source>
        <dbReference type="ARBA" id="ARBA00023235"/>
    </source>
</evidence>
<feature type="active site" description="Proton acceptor" evidence="12">
    <location>
        <position position="8"/>
    </location>
</feature>
<dbReference type="AlphaFoldDB" id="A0A3N1XVX7"/>
<dbReference type="PANTHER" id="PTHR43090">
    <property type="entry name" value="1-(5-PHOSPHORIBOSYL)-5-[(5-PHOSPHORIBOSYLAMINO)METHYLIDENEAMINO] IMIDAZOLE-4-CARBOXAMIDE ISOMERASE"/>
    <property type="match status" value="1"/>
</dbReference>
<dbReference type="InterPro" id="IPR013785">
    <property type="entry name" value="Aldolase_TIM"/>
</dbReference>
<evidence type="ECO:0000256" key="4">
    <source>
        <dbReference type="ARBA" id="ARBA00009667"/>
    </source>
</evidence>
<dbReference type="Pfam" id="PF00977">
    <property type="entry name" value="His_biosynth"/>
    <property type="match status" value="1"/>
</dbReference>
<proteinExistence type="inferred from homology"/>
<dbReference type="InterPro" id="IPR011060">
    <property type="entry name" value="RibuloseP-bd_barrel"/>
</dbReference>
<sequence length="241" mass="26244">MQLYPAIDIKNGQCVRLRQGQFHDVEIYSQTPSKVAKQWEAMGATYIHLVDLDGALAGRSVNEDTIKEIVNEVSVPIQVGGGIRTINDIESKLNLGVARVIIGTKAVENPAFIKEAISNFGADRIVIGIDAKDGMVAIEGWEKVSNYNAVTLGLQMKEIGVKTIIYTDISKDGMLQGPNIEHTRVMVDATGVDIIASGGISSLKDLEKLTDINVQGTIIGKALYEKRFDLKDAIELFEKGE</sequence>
<comment type="similarity">
    <text evidence="4 12 13">Belongs to the HisA/HisF family.</text>
</comment>
<dbReference type="FunFam" id="3.20.20.70:FF:000009">
    <property type="entry name" value="1-(5-phosphoribosyl)-5-[(5-phosphoribosylamino)methylideneamino] imidazole-4-carboxamide isomerase"/>
    <property type="match status" value="1"/>
</dbReference>
<dbReference type="NCBIfam" id="NF010112">
    <property type="entry name" value="PRK13585.1"/>
    <property type="match status" value="1"/>
</dbReference>
<evidence type="ECO:0000313" key="16">
    <source>
        <dbReference type="Proteomes" id="UP000273083"/>
    </source>
</evidence>
<comment type="catalytic activity">
    <reaction evidence="1 12 14">
        <text>1-(5-phospho-beta-D-ribosyl)-5-[(5-phospho-beta-D-ribosylamino)methylideneamino]imidazole-4-carboxamide = 5-[(5-phospho-1-deoxy-D-ribulos-1-ylimino)methylamino]-1-(5-phospho-beta-D-ribosyl)imidazole-4-carboxamide</text>
        <dbReference type="Rhea" id="RHEA:15469"/>
        <dbReference type="ChEBI" id="CHEBI:58435"/>
        <dbReference type="ChEBI" id="CHEBI:58525"/>
        <dbReference type="EC" id="5.3.1.16"/>
    </reaction>
</comment>
<evidence type="ECO:0000256" key="7">
    <source>
        <dbReference type="ARBA" id="ARBA00022490"/>
    </source>
</evidence>
<protein>
    <recommendedName>
        <fullName evidence="6 12">1-(5-phosphoribosyl)-5-[(5-phosphoribosylamino)methylideneamino] imidazole-4-carboxamide isomerase</fullName>
        <ecNumber evidence="5 12">5.3.1.16</ecNumber>
    </recommendedName>
    <alternativeName>
        <fullName evidence="11 12">Phosphoribosylformimino-5-aminoimidazole carboxamide ribotide isomerase</fullName>
    </alternativeName>
</protein>
<dbReference type="NCBIfam" id="TIGR00007">
    <property type="entry name" value="1-(5-phosphoribosyl)-5-[(5-phosphoribosylamino)methylideneamino]imidazole-4-carboxamide isomerase"/>
    <property type="match status" value="1"/>
</dbReference>